<feature type="domain" description="DUF4780" evidence="2">
    <location>
        <begin position="13"/>
        <end position="179"/>
    </location>
</feature>
<feature type="region of interest" description="Disordered" evidence="1">
    <location>
        <begin position="281"/>
        <end position="371"/>
    </location>
</feature>
<organism evidence="3 4">
    <name type="scientific">Ceratina calcarata</name>
    <dbReference type="NCBI Taxonomy" id="156304"/>
    <lineage>
        <taxon>Eukaryota</taxon>
        <taxon>Metazoa</taxon>
        <taxon>Ecdysozoa</taxon>
        <taxon>Arthropoda</taxon>
        <taxon>Hexapoda</taxon>
        <taxon>Insecta</taxon>
        <taxon>Pterygota</taxon>
        <taxon>Neoptera</taxon>
        <taxon>Endopterygota</taxon>
        <taxon>Hymenoptera</taxon>
        <taxon>Apocrita</taxon>
        <taxon>Aculeata</taxon>
        <taxon>Apoidea</taxon>
        <taxon>Anthophila</taxon>
        <taxon>Apidae</taxon>
        <taxon>Ceratina</taxon>
        <taxon>Zadontomerus</taxon>
    </lineage>
</organism>
<dbReference type="Pfam" id="PF16012">
    <property type="entry name" value="DUF4780"/>
    <property type="match status" value="1"/>
</dbReference>
<dbReference type="AlphaFoldDB" id="A0AAJ7W8H7"/>
<gene>
    <name evidence="4" type="primary">LOC113463974</name>
</gene>
<feature type="compositionally biased region" description="Basic residues" evidence="1">
    <location>
        <begin position="357"/>
        <end position="371"/>
    </location>
</feature>
<protein>
    <submittedName>
        <fullName evidence="4">Uncharacterized protein LOC113463974</fullName>
    </submittedName>
</protein>
<dbReference type="InterPro" id="IPR031961">
    <property type="entry name" value="DUF4780"/>
</dbReference>
<dbReference type="RefSeq" id="XP_026667109.1">
    <property type="nucleotide sequence ID" value="XM_026811308.1"/>
</dbReference>
<name>A0AAJ7W8H7_9HYME</name>
<dbReference type="Proteomes" id="UP000694925">
    <property type="component" value="Unplaced"/>
</dbReference>
<evidence type="ECO:0000259" key="2">
    <source>
        <dbReference type="Pfam" id="PF16012"/>
    </source>
</evidence>
<dbReference type="GeneID" id="113463974"/>
<evidence type="ECO:0000313" key="3">
    <source>
        <dbReference type="Proteomes" id="UP000694925"/>
    </source>
</evidence>
<keyword evidence="3" id="KW-1185">Reference proteome</keyword>
<feature type="compositionally biased region" description="Basic and acidic residues" evidence="1">
    <location>
        <begin position="331"/>
        <end position="340"/>
    </location>
</feature>
<dbReference type="KEGG" id="ccal:113463974"/>
<proteinExistence type="predicted"/>
<feature type="compositionally biased region" description="Polar residues" evidence="1">
    <location>
        <begin position="312"/>
        <end position="330"/>
    </location>
</feature>
<feature type="compositionally biased region" description="Polar residues" evidence="1">
    <location>
        <begin position="289"/>
        <end position="298"/>
    </location>
</feature>
<sequence>MNRTNYKEREDPSLQRAIVPEDFPKTRLTFSESEDFNDALAACIDQYTEARTRKGVRIQHITFSDFYKKNGGIVVTCESKTTVNWLDKAIKYIKMPSGVKLRTDDRSILEHRYIIEGKATHSRFNTTNIIETIGRFNNGLDVSKWKIMGERTASGGRIMKIEIDGRSLGAIRKRANKLALDKYLIQRFYILTVERTSGNRNNDTDRDTEIRDEDFEWAQVTDTNRNDQATPENIGTMNNEDVSMMLIRELEEVSQESNGLFDKEGDDILMDLTTGPDEIIEATPPQPEQPSTNQSVNKTAIRKERNKEQGTEIWTETPKTSKINTPPRNNHQNEIEHDIEIMLSGVTKEPQSTNAKTSHKKGQNNRKIGKH</sequence>
<feature type="compositionally biased region" description="Basic and acidic residues" evidence="1">
    <location>
        <begin position="301"/>
        <end position="310"/>
    </location>
</feature>
<accession>A0AAJ7W8H7</accession>
<reference evidence="4" key="1">
    <citation type="submission" date="2025-08" db="UniProtKB">
        <authorList>
            <consortium name="RefSeq"/>
        </authorList>
    </citation>
    <scope>IDENTIFICATION</scope>
    <source>
        <tissue evidence="4">Whole body</tissue>
    </source>
</reference>
<evidence type="ECO:0000313" key="4">
    <source>
        <dbReference type="RefSeq" id="XP_026667109.1"/>
    </source>
</evidence>
<evidence type="ECO:0000256" key="1">
    <source>
        <dbReference type="SAM" id="MobiDB-lite"/>
    </source>
</evidence>